<feature type="signal peptide" evidence="1">
    <location>
        <begin position="1"/>
        <end position="20"/>
    </location>
</feature>
<comment type="caution">
    <text evidence="2">The sequence shown here is derived from an EMBL/GenBank/DDBJ whole genome shotgun (WGS) entry which is preliminary data.</text>
</comment>
<evidence type="ECO:0000256" key="1">
    <source>
        <dbReference type="SAM" id="SignalP"/>
    </source>
</evidence>
<name>A0ABW3ZGF0_9RHOB</name>
<dbReference type="RefSeq" id="WP_386802119.1">
    <property type="nucleotide sequence ID" value="NZ_JBHTMU010000008.1"/>
</dbReference>
<evidence type="ECO:0000313" key="3">
    <source>
        <dbReference type="Proteomes" id="UP001597135"/>
    </source>
</evidence>
<proteinExistence type="predicted"/>
<protein>
    <recommendedName>
        <fullName evidence="4">Secreted protein</fullName>
    </recommendedName>
</protein>
<gene>
    <name evidence="2" type="ORF">ACFQ4E_06460</name>
</gene>
<accession>A0ABW3ZGF0</accession>
<evidence type="ECO:0000313" key="2">
    <source>
        <dbReference type="EMBL" id="MFD1342054.1"/>
    </source>
</evidence>
<keyword evidence="1" id="KW-0732">Signal</keyword>
<keyword evidence="3" id="KW-1185">Reference proteome</keyword>
<dbReference type="EMBL" id="JBHTMU010000008">
    <property type="protein sequence ID" value="MFD1342054.1"/>
    <property type="molecule type" value="Genomic_DNA"/>
</dbReference>
<organism evidence="2 3">
    <name type="scientific">Litorisediminicola beolgyonensis</name>
    <dbReference type="NCBI Taxonomy" id="1173614"/>
    <lineage>
        <taxon>Bacteria</taxon>
        <taxon>Pseudomonadati</taxon>
        <taxon>Pseudomonadota</taxon>
        <taxon>Alphaproteobacteria</taxon>
        <taxon>Rhodobacterales</taxon>
        <taxon>Paracoccaceae</taxon>
        <taxon>Litorisediminicola</taxon>
    </lineage>
</organism>
<sequence length="79" mass="8213">MILRATLLSALAAVGTSALAATSAPAPEDEGEGAEVVEVLIVPALPPANTGLPEEILDAMRDRLVEQASARKDPKTHRE</sequence>
<feature type="chain" id="PRO_5046008066" description="Secreted protein" evidence="1">
    <location>
        <begin position="21"/>
        <end position="79"/>
    </location>
</feature>
<reference evidence="3" key="1">
    <citation type="journal article" date="2019" name="Int. J. Syst. Evol. Microbiol.">
        <title>The Global Catalogue of Microorganisms (GCM) 10K type strain sequencing project: providing services to taxonomists for standard genome sequencing and annotation.</title>
        <authorList>
            <consortium name="The Broad Institute Genomics Platform"/>
            <consortium name="The Broad Institute Genome Sequencing Center for Infectious Disease"/>
            <person name="Wu L."/>
            <person name="Ma J."/>
        </authorList>
    </citation>
    <scope>NUCLEOTIDE SEQUENCE [LARGE SCALE GENOMIC DNA]</scope>
    <source>
        <strain evidence="3">CCUG 62953</strain>
    </source>
</reference>
<evidence type="ECO:0008006" key="4">
    <source>
        <dbReference type="Google" id="ProtNLM"/>
    </source>
</evidence>
<dbReference type="Proteomes" id="UP001597135">
    <property type="component" value="Unassembled WGS sequence"/>
</dbReference>